<evidence type="ECO:0008006" key="3">
    <source>
        <dbReference type="Google" id="ProtNLM"/>
    </source>
</evidence>
<protein>
    <recommendedName>
        <fullName evidence="3">DNA topoisomerase (ATP-hydrolyzing)</fullName>
    </recommendedName>
</protein>
<keyword evidence="2" id="KW-1185">Reference proteome</keyword>
<geneLocation type="plasmid" evidence="1 2">
    <name>unnamed2</name>
</geneLocation>
<dbReference type="InterPro" id="IPR013757">
    <property type="entry name" value="Topo_IIA_A_a_sf"/>
</dbReference>
<accession>A0ABX6H5H7</accession>
<proteinExistence type="predicted"/>
<keyword evidence="1" id="KW-0614">Plasmid</keyword>
<gene>
    <name evidence="1" type="ORF">GSU69_19670</name>
</gene>
<reference evidence="2" key="1">
    <citation type="submission" date="2019-12" db="EMBL/GenBank/DDBJ databases">
        <title>Complete and draft genome sequences of new strains and members of some known species of the genus Rathayibacter isolated from plants.</title>
        <authorList>
            <person name="Tarlachkov S.V."/>
            <person name="Starodumova I.P."/>
            <person name="Dorofeeva L.V."/>
            <person name="Prisyazhnaya N.V."/>
            <person name="Leyn S."/>
            <person name="Zlamal J."/>
            <person name="Elan M."/>
            <person name="Osterman A.L."/>
            <person name="Nadler S."/>
            <person name="Subbotin S.A."/>
            <person name="Evtushenko L.I."/>
        </authorList>
    </citation>
    <scope>NUCLEOTIDE SEQUENCE [LARGE SCALE GENOMIC DNA]</scope>
    <source>
        <strain evidence="2">VKM Ac-2802</strain>
        <plasmid evidence="2">unnamed2</plasmid>
    </source>
</reference>
<dbReference type="EMBL" id="CP047182">
    <property type="protein sequence ID" value="QHC65074.1"/>
    <property type="molecule type" value="Genomic_DNA"/>
</dbReference>
<dbReference type="Gene3D" id="1.10.268.10">
    <property type="entry name" value="Topoisomerase, domain 3"/>
    <property type="match status" value="1"/>
</dbReference>
<organism evidence="1 2">
    <name type="scientific">Rathayibacter festucae</name>
    <dbReference type="NCBI Taxonomy" id="110937"/>
    <lineage>
        <taxon>Bacteria</taxon>
        <taxon>Bacillati</taxon>
        <taxon>Actinomycetota</taxon>
        <taxon>Actinomycetes</taxon>
        <taxon>Micrococcales</taxon>
        <taxon>Microbacteriaceae</taxon>
        <taxon>Rathayibacter</taxon>
    </lineage>
</organism>
<dbReference type="Proteomes" id="UP000464597">
    <property type="component" value="Plasmid unnamed2"/>
</dbReference>
<evidence type="ECO:0000313" key="1">
    <source>
        <dbReference type="EMBL" id="QHC65074.1"/>
    </source>
</evidence>
<name>A0ABX6H5H7_9MICO</name>
<dbReference type="RefSeq" id="WP_159424234.1">
    <property type="nucleotide sequence ID" value="NZ_CP047182.1"/>
</dbReference>
<evidence type="ECO:0000313" key="2">
    <source>
        <dbReference type="Proteomes" id="UP000464597"/>
    </source>
</evidence>
<sequence length="95" mass="10858">MDDDDERQNLVTRTEIVNAYIRAVEDPEKLFRVCVNVLGDRDDETAAVAAAFEVSDSVANAILDLQVRRFTPRSIEQMRNELADYARRLAELDRS</sequence>